<gene>
    <name evidence="3" type="ORF">BXYJ_LOCUS3208</name>
</gene>
<feature type="region of interest" description="Disordered" evidence="1">
    <location>
        <begin position="203"/>
        <end position="228"/>
    </location>
</feature>
<evidence type="ECO:0000313" key="3">
    <source>
        <dbReference type="EMBL" id="CAD5213794.1"/>
    </source>
</evidence>
<evidence type="ECO:0000256" key="2">
    <source>
        <dbReference type="SAM" id="SignalP"/>
    </source>
</evidence>
<reference evidence="4" key="2">
    <citation type="submission" date="2020-08" db="EMBL/GenBank/DDBJ databases">
        <authorList>
            <person name="Kikuchi T."/>
        </authorList>
    </citation>
    <scope>NUCLEOTIDE SEQUENCE</scope>
    <source>
        <strain evidence="3">Ka4C1</strain>
    </source>
</reference>
<organism evidence="5 7">
    <name type="scientific">Bursaphelenchus xylophilus</name>
    <name type="common">Pinewood nematode worm</name>
    <name type="synonym">Aphelenchoides xylophilus</name>
    <dbReference type="NCBI Taxonomy" id="6326"/>
    <lineage>
        <taxon>Eukaryota</taxon>
        <taxon>Metazoa</taxon>
        <taxon>Ecdysozoa</taxon>
        <taxon>Nematoda</taxon>
        <taxon>Chromadorea</taxon>
        <taxon>Rhabditida</taxon>
        <taxon>Tylenchina</taxon>
        <taxon>Tylenchomorpha</taxon>
        <taxon>Aphelenchoidea</taxon>
        <taxon>Aphelenchoididae</taxon>
        <taxon>Bursaphelenchus</taxon>
    </lineage>
</organism>
<reference evidence="7" key="1">
    <citation type="submission" date="2016-11" db="UniProtKB">
        <authorList>
            <consortium name="WormBaseParasite"/>
        </authorList>
    </citation>
    <scope>IDENTIFICATION</scope>
</reference>
<evidence type="ECO:0000313" key="4">
    <source>
        <dbReference type="EMBL" id="CAG9093364.1"/>
    </source>
</evidence>
<proteinExistence type="predicted"/>
<name>A0A1I7SCW3_BURXY</name>
<evidence type="ECO:0000313" key="6">
    <source>
        <dbReference type="Proteomes" id="UP000659654"/>
    </source>
</evidence>
<dbReference type="WBParaSite" id="BXY_1086700.1">
    <property type="protein sequence ID" value="BXY_1086700.1"/>
    <property type="gene ID" value="BXY_1086700"/>
</dbReference>
<sequence length="228" mass="26219">MKVYLICGILFGAFCTVEPDALIDKLYLIVKDAGLNYTLDQVTKYSMMFYRLMHAINDRAHLNLDDKIIKLKNGLLNLPDDDLRGIKFHEVGMMYRFDMVDRMRRNVSLGWEDDAVSFSSTLMDVLRNNPRVRVIDANARKFLNITRVQLTQQICEVYAKYIQEDIPDDPFRATEPLLDALEDNDSNGAVSYYRDLLQMRVTPTKQTTPGSPGNLPPHFGTSPTQYRL</sequence>
<evidence type="ECO:0000313" key="7">
    <source>
        <dbReference type="WBParaSite" id="BXY_1086700.1"/>
    </source>
</evidence>
<keyword evidence="6" id="KW-1185">Reference proteome</keyword>
<evidence type="ECO:0000313" key="5">
    <source>
        <dbReference type="Proteomes" id="UP000095284"/>
    </source>
</evidence>
<dbReference type="Proteomes" id="UP000659654">
    <property type="component" value="Unassembled WGS sequence"/>
</dbReference>
<dbReference type="EMBL" id="CAJFCV020000002">
    <property type="protein sequence ID" value="CAG9093364.1"/>
    <property type="molecule type" value="Genomic_DNA"/>
</dbReference>
<protein>
    <submittedName>
        <fullName evidence="3">(pine wood nematode) hypothetical protein</fullName>
    </submittedName>
</protein>
<dbReference type="Proteomes" id="UP000095284">
    <property type="component" value="Unplaced"/>
</dbReference>
<dbReference type="AlphaFoldDB" id="A0A1I7SCW3"/>
<keyword evidence="2" id="KW-0732">Signal</keyword>
<feature type="chain" id="PRO_5036308765" evidence="2">
    <location>
        <begin position="20"/>
        <end position="228"/>
    </location>
</feature>
<evidence type="ECO:0000256" key="1">
    <source>
        <dbReference type="SAM" id="MobiDB-lite"/>
    </source>
</evidence>
<dbReference type="Proteomes" id="UP000582659">
    <property type="component" value="Unassembled WGS sequence"/>
</dbReference>
<dbReference type="EMBL" id="CAJFDI010000002">
    <property type="protein sequence ID" value="CAD5213794.1"/>
    <property type="molecule type" value="Genomic_DNA"/>
</dbReference>
<feature type="signal peptide" evidence="2">
    <location>
        <begin position="1"/>
        <end position="19"/>
    </location>
</feature>
<accession>A0A1I7SCW3</accession>